<keyword evidence="2" id="KW-0482">Metalloprotease</keyword>
<dbReference type="PANTHER" id="PTHR46411">
    <property type="entry name" value="FAMILY ATPASE, PUTATIVE-RELATED"/>
    <property type="match status" value="1"/>
</dbReference>
<dbReference type="AlphaFoldDB" id="A0A5N5CYR2"/>
<dbReference type="InterPro" id="IPR027417">
    <property type="entry name" value="P-loop_NTPase"/>
</dbReference>
<dbReference type="GO" id="GO:0005524">
    <property type="term" value="F:ATP binding"/>
    <property type="evidence" value="ECO:0007669"/>
    <property type="project" value="InterPro"/>
</dbReference>
<dbReference type="Gene3D" id="3.40.50.300">
    <property type="entry name" value="P-loop containing nucleotide triphosphate hydrolases"/>
    <property type="match status" value="1"/>
</dbReference>
<dbReference type="SUPFAM" id="SSF52540">
    <property type="entry name" value="P-loop containing nucleoside triphosphate hydrolases"/>
    <property type="match status" value="1"/>
</dbReference>
<protein>
    <submittedName>
        <fullName evidence="2">Putative inactive ATP-dependent zinc metalloprotease FTSHI 3</fullName>
    </submittedName>
</protein>
<dbReference type="OrthoDB" id="10042665at2759"/>
<name>A0A5N5CYR2_9PEZI</name>
<dbReference type="EMBL" id="VCHE01000133">
    <property type="protein sequence ID" value="KAB2570500.1"/>
    <property type="molecule type" value="Genomic_DNA"/>
</dbReference>
<keyword evidence="2" id="KW-0645">Protease</keyword>
<evidence type="ECO:0000313" key="3">
    <source>
        <dbReference type="Proteomes" id="UP000325902"/>
    </source>
</evidence>
<dbReference type="Pfam" id="PF00004">
    <property type="entry name" value="AAA"/>
    <property type="match status" value="1"/>
</dbReference>
<evidence type="ECO:0000313" key="2">
    <source>
        <dbReference type="EMBL" id="KAB2570500.1"/>
    </source>
</evidence>
<reference evidence="2 3" key="1">
    <citation type="journal article" date="2019" name="Sci. Rep.">
        <title>A multi-omics analysis of the grapevine pathogen Lasiodiplodia theobromae reveals that temperature affects the expression of virulence- and pathogenicity-related genes.</title>
        <authorList>
            <person name="Felix C."/>
            <person name="Meneses R."/>
            <person name="Goncalves M.F.M."/>
            <person name="Tilleman L."/>
            <person name="Duarte A.S."/>
            <person name="Jorrin-Novo J.V."/>
            <person name="Van de Peer Y."/>
            <person name="Deforce D."/>
            <person name="Van Nieuwerburgh F."/>
            <person name="Esteves A.C."/>
            <person name="Alves A."/>
        </authorList>
    </citation>
    <scope>NUCLEOTIDE SEQUENCE [LARGE SCALE GENOMIC DNA]</scope>
    <source>
        <strain evidence="2 3">LA-SOL3</strain>
    </source>
</reference>
<dbReference type="GO" id="GO:0006508">
    <property type="term" value="P:proteolysis"/>
    <property type="evidence" value="ECO:0007669"/>
    <property type="project" value="UniProtKB-KW"/>
</dbReference>
<dbReference type="Proteomes" id="UP000325902">
    <property type="component" value="Unassembled WGS sequence"/>
</dbReference>
<gene>
    <name evidence="2" type="primary">FTSHI3</name>
    <name evidence="2" type="ORF">DBV05_g10822</name>
</gene>
<keyword evidence="3" id="KW-1185">Reference proteome</keyword>
<dbReference type="SMART" id="SM00382">
    <property type="entry name" value="AAA"/>
    <property type="match status" value="1"/>
</dbReference>
<feature type="domain" description="AAA+ ATPase" evidence="1">
    <location>
        <begin position="215"/>
        <end position="342"/>
    </location>
</feature>
<dbReference type="PANTHER" id="PTHR46411:SF3">
    <property type="entry name" value="AAA+ ATPASE DOMAIN-CONTAINING PROTEIN"/>
    <property type="match status" value="1"/>
</dbReference>
<evidence type="ECO:0000259" key="1">
    <source>
        <dbReference type="SMART" id="SM00382"/>
    </source>
</evidence>
<dbReference type="InterPro" id="IPR003959">
    <property type="entry name" value="ATPase_AAA_core"/>
</dbReference>
<keyword evidence="2" id="KW-0378">Hydrolase</keyword>
<dbReference type="CDD" id="cd19481">
    <property type="entry name" value="RecA-like_protease"/>
    <property type="match status" value="1"/>
</dbReference>
<dbReference type="GO" id="GO:0008237">
    <property type="term" value="F:metallopeptidase activity"/>
    <property type="evidence" value="ECO:0007669"/>
    <property type="project" value="UniProtKB-KW"/>
</dbReference>
<sequence>MTLYEGPQKCLCCINWVEEYPEDIKEAAEETSDAKSHAILCRVKKSHGKARKPLELDSIVIQSPLLKSTLGDVFADYPGITTTLKEVTFNEPFWEFFYRWDALNEAQEHQGTDAQEHTRLLLDTLSNQLGAVHRVAQDLLQNNVITPTVIAYGLKCKEWGRVDVSGISDIVWNKDAFSSLVLAEETKRLVASFVRTQMAHSRSPDFDDIIEGKGQGMVFLLTGEPGVGKTLTAETVAEEMRTPLYMVSAGELGISCNEVEKELTKILDLACRWNAILLLDESDVFLEQRDSQNLQRNQLVSVFLRMLEYYRGTMFLTTNRLSVFDVAFQSRIHLTLHYPELDHASRRNVWALLLQRVRNSSVSGEELDAVAQEPMNGRQIKNAVKAAQLVAADEGTALTLNHINVALRVMRNPENPRGIRLPRIILNVLAYFGLF</sequence>
<accession>A0A5N5CYR2</accession>
<proteinExistence type="predicted"/>
<comment type="caution">
    <text evidence="2">The sequence shown here is derived from an EMBL/GenBank/DDBJ whole genome shotgun (WGS) entry which is preliminary data.</text>
</comment>
<organism evidence="2 3">
    <name type="scientific">Lasiodiplodia theobromae</name>
    <dbReference type="NCBI Taxonomy" id="45133"/>
    <lineage>
        <taxon>Eukaryota</taxon>
        <taxon>Fungi</taxon>
        <taxon>Dikarya</taxon>
        <taxon>Ascomycota</taxon>
        <taxon>Pezizomycotina</taxon>
        <taxon>Dothideomycetes</taxon>
        <taxon>Dothideomycetes incertae sedis</taxon>
        <taxon>Botryosphaeriales</taxon>
        <taxon>Botryosphaeriaceae</taxon>
        <taxon>Lasiodiplodia</taxon>
    </lineage>
</organism>
<dbReference type="InterPro" id="IPR003593">
    <property type="entry name" value="AAA+_ATPase"/>
</dbReference>
<dbReference type="GO" id="GO:0016887">
    <property type="term" value="F:ATP hydrolysis activity"/>
    <property type="evidence" value="ECO:0007669"/>
    <property type="project" value="InterPro"/>
</dbReference>